<comment type="caution">
    <text evidence="1">The sequence shown here is derived from an EMBL/GenBank/DDBJ whole genome shotgun (WGS) entry which is preliminary data.</text>
</comment>
<dbReference type="Proteomes" id="UP000019812">
    <property type="component" value="Unassembled WGS sequence"/>
</dbReference>
<proteinExistence type="predicted"/>
<dbReference type="STRING" id="1457154.CAPSK01_001763"/>
<reference evidence="1 2" key="1">
    <citation type="submission" date="2014-07" db="EMBL/GenBank/DDBJ databases">
        <title>Expanding our view of genomic diversity in Candidatus Accumulibacter clades.</title>
        <authorList>
            <person name="Skennerton C.T."/>
            <person name="Barr J.J."/>
            <person name="Slater F.R."/>
            <person name="Bond P.L."/>
            <person name="Tyson G.W."/>
        </authorList>
    </citation>
    <scope>NUCLEOTIDE SEQUENCE [LARGE SCALE GENOMIC DNA]</scope>
    <source>
        <strain evidence="2">SK-01</strain>
    </source>
</reference>
<dbReference type="RefSeq" id="WP_034924757.1">
    <property type="nucleotide sequence ID" value="NZ_JDSS02000019.1"/>
</dbReference>
<evidence type="ECO:0000313" key="2">
    <source>
        <dbReference type="Proteomes" id="UP000019812"/>
    </source>
</evidence>
<gene>
    <name evidence="1" type="ORF">CAPSK01_001763</name>
</gene>
<dbReference type="EMBL" id="JDSS02000019">
    <property type="protein sequence ID" value="KFB68908.1"/>
    <property type="molecule type" value="Genomic_DNA"/>
</dbReference>
<dbReference type="AlphaFoldDB" id="A0A084Y2G4"/>
<protein>
    <submittedName>
        <fullName evidence="1">Uncharacterized protein</fullName>
    </submittedName>
</protein>
<sequence>METRQLAAALRKKAAEVRNVASTTEEEDKTLRDAADLLSVLAHVVDGKPLAKAFGSPGDWGYETAIGAAIAAAPVTPNNQCNRPA</sequence>
<name>A0A084Y2G4_9PROT</name>
<evidence type="ECO:0000313" key="1">
    <source>
        <dbReference type="EMBL" id="KFB68908.1"/>
    </source>
</evidence>
<accession>A0A084Y2G4</accession>
<organism evidence="1 2">
    <name type="scientific">Candidatus Accumulibacter vicinus</name>
    <dbReference type="NCBI Taxonomy" id="2954382"/>
    <lineage>
        <taxon>Bacteria</taxon>
        <taxon>Pseudomonadati</taxon>
        <taxon>Pseudomonadota</taxon>
        <taxon>Betaproteobacteria</taxon>
        <taxon>Candidatus Accumulibacter</taxon>
    </lineage>
</organism>